<dbReference type="EMBL" id="CAMXCT020006782">
    <property type="protein sequence ID" value="CAL1173352.1"/>
    <property type="molecule type" value="Genomic_DNA"/>
</dbReference>
<accession>A0A9P1GS09</accession>
<evidence type="ECO:0000313" key="2">
    <source>
        <dbReference type="EMBL" id="CAI4019977.1"/>
    </source>
</evidence>
<comment type="caution">
    <text evidence="2">The sequence shown here is derived from an EMBL/GenBank/DDBJ whole genome shotgun (WGS) entry which is preliminary data.</text>
</comment>
<reference evidence="2" key="1">
    <citation type="submission" date="2022-10" db="EMBL/GenBank/DDBJ databases">
        <authorList>
            <person name="Chen Y."/>
            <person name="Dougan E. K."/>
            <person name="Chan C."/>
            <person name="Rhodes N."/>
            <person name="Thang M."/>
        </authorList>
    </citation>
    <scope>NUCLEOTIDE SEQUENCE</scope>
</reference>
<name>A0A9P1GS09_9DINO</name>
<evidence type="ECO:0000313" key="3">
    <source>
        <dbReference type="EMBL" id="CAL1173352.1"/>
    </source>
</evidence>
<evidence type="ECO:0000256" key="1">
    <source>
        <dbReference type="SAM" id="MobiDB-lite"/>
    </source>
</evidence>
<sequence>MPRGVPKGAPKLSEVPRGPWMAQPKTAEALGKLHGLNGEATFEERLSAHFVLLRHGRSIRSSEAEELWEAVPKLSGLSGHKLCDLLYVLGAARSFRYHRRVAEEVAKSMVISQKEYSRELQLWPQTLPLVCEYLVWHLDDPHLMKSFLTSVLVPFWRLHPAAVQGALVPHHAMAVSSACARAGKKLPLEVLQTVREALCRWCHENLRLLGPRGLANMALALSRVPGLAGEDANAHQLKHLLARTRELLLEVDDFPASSAAKSAPLFRADWLGMFVSALARARCREDLPTLKQLLEIHFQKKILAGEAQNLALCAHSVLKLDLLDLRRNQPLVALAPHVKELGRLQGTSGARSACLLAHAYGSALLLHRGPIGEVHAVYDEVLQYLLDSKHKLKLQNIKLRFQMLTAVQCWWQFIDTTSTSSRGSSLASLRRVHQTLAAVSAALPGPEESIGEQEVISTTDHAEVARALPAEVQPRARMEDFAFPFWLDIVLIPLRRVEEKEWPSGLGSNLQMEVVHCHFDNANGQRCCLVGMREFQDFGYSIAPLLEEVAEKDSTLANNLQSSGPEGAPTSPKVTPEGSVPEDATVLFNADTFDILNMGGGFGQLCSRANLPANDLDGVASIFDLSKTTGPSSFGRQLQEAINSWDEAAPKANVDLLGSIFLDLDLLLQKDSVLEHLVGTLQVTRVIPPELSPSAKLTQRSSVFGSFVAWGSIIVGITWDNMG</sequence>
<evidence type="ECO:0000313" key="4">
    <source>
        <dbReference type="Proteomes" id="UP001152797"/>
    </source>
</evidence>
<dbReference type="EMBL" id="CAMXCT030006782">
    <property type="protein sequence ID" value="CAL4807289.1"/>
    <property type="molecule type" value="Genomic_DNA"/>
</dbReference>
<dbReference type="EMBL" id="CAMXCT010006782">
    <property type="protein sequence ID" value="CAI4019977.1"/>
    <property type="molecule type" value="Genomic_DNA"/>
</dbReference>
<reference evidence="3" key="2">
    <citation type="submission" date="2024-04" db="EMBL/GenBank/DDBJ databases">
        <authorList>
            <person name="Chen Y."/>
            <person name="Shah S."/>
            <person name="Dougan E. K."/>
            <person name="Thang M."/>
            <person name="Chan C."/>
        </authorList>
    </citation>
    <scope>NUCLEOTIDE SEQUENCE [LARGE SCALE GENOMIC DNA]</scope>
</reference>
<organism evidence="2">
    <name type="scientific">Cladocopium goreaui</name>
    <dbReference type="NCBI Taxonomy" id="2562237"/>
    <lineage>
        <taxon>Eukaryota</taxon>
        <taxon>Sar</taxon>
        <taxon>Alveolata</taxon>
        <taxon>Dinophyceae</taxon>
        <taxon>Suessiales</taxon>
        <taxon>Symbiodiniaceae</taxon>
        <taxon>Cladocopium</taxon>
    </lineage>
</organism>
<dbReference type="AlphaFoldDB" id="A0A9P1GS09"/>
<feature type="region of interest" description="Disordered" evidence="1">
    <location>
        <begin position="558"/>
        <end position="580"/>
    </location>
</feature>
<proteinExistence type="predicted"/>
<keyword evidence="4" id="KW-1185">Reference proteome</keyword>
<gene>
    <name evidence="2" type="ORF">C1SCF055_LOCUS44432</name>
</gene>
<dbReference type="OrthoDB" id="444962at2759"/>
<dbReference type="Proteomes" id="UP001152797">
    <property type="component" value="Unassembled WGS sequence"/>
</dbReference>
<protein>
    <submittedName>
        <fullName evidence="2">Uncharacterized protein</fullName>
    </submittedName>
</protein>